<evidence type="ECO:0000256" key="1">
    <source>
        <dbReference type="ARBA" id="ARBA00004141"/>
    </source>
</evidence>
<evidence type="ECO:0000256" key="3">
    <source>
        <dbReference type="ARBA" id="ARBA00022692"/>
    </source>
</evidence>
<evidence type="ECO:0000313" key="8">
    <source>
        <dbReference type="EMBL" id="MDX8150177.1"/>
    </source>
</evidence>
<feature type="transmembrane region" description="Helical" evidence="7">
    <location>
        <begin position="122"/>
        <end position="148"/>
    </location>
</feature>
<organism evidence="8 9">
    <name type="scientific">Patulibacter brassicae</name>
    <dbReference type="NCBI Taxonomy" id="1705717"/>
    <lineage>
        <taxon>Bacteria</taxon>
        <taxon>Bacillati</taxon>
        <taxon>Actinomycetota</taxon>
        <taxon>Thermoleophilia</taxon>
        <taxon>Solirubrobacterales</taxon>
        <taxon>Patulibacteraceae</taxon>
        <taxon>Patulibacter</taxon>
    </lineage>
</organism>
<name>A0ABU4VEG2_9ACTN</name>
<feature type="transmembrane region" description="Helical" evidence="7">
    <location>
        <begin position="16"/>
        <end position="36"/>
    </location>
</feature>
<evidence type="ECO:0000256" key="2">
    <source>
        <dbReference type="ARBA" id="ARBA00008034"/>
    </source>
</evidence>
<proteinExistence type="inferred from homology"/>
<feature type="transmembrane region" description="Helical" evidence="7">
    <location>
        <begin position="217"/>
        <end position="240"/>
    </location>
</feature>
<dbReference type="PANTHER" id="PTHR30477:SF13">
    <property type="entry name" value="IRON TRANSPORT SYSTEM MEMBRANE PROTEIN HI_0360-RELATED"/>
    <property type="match status" value="1"/>
</dbReference>
<sequence>MGALLDPWRDPLMQRALIEVVLLGIVGGTLGTWIVLQRLSFSAEALPHAMFPGLVGAALLGLPLVLGGAAGLVVAAMVIALASRVRGLDRDAAISIAMTALFGLGVLLALSPDSPPGIGELLFGDVLALTTGDLVLAAGLTVVVLGALRVLHARLAIVAFDRESAASLGVGPGRIDLLLLLLVALAVLICVQALGNLFVAAVLVAPAATARLLGRSLVASMAVAVAVAIACGVGGLLLSYHADTAAGASIALVTVVAYLLAAAASRTSASRRAPRPA</sequence>
<evidence type="ECO:0000313" key="9">
    <source>
        <dbReference type="Proteomes" id="UP001277761"/>
    </source>
</evidence>
<evidence type="ECO:0000256" key="6">
    <source>
        <dbReference type="RuleBase" id="RU003943"/>
    </source>
</evidence>
<protein>
    <submittedName>
        <fullName evidence="8">Metal ABC transporter permease</fullName>
    </submittedName>
</protein>
<dbReference type="Proteomes" id="UP001277761">
    <property type="component" value="Unassembled WGS sequence"/>
</dbReference>
<evidence type="ECO:0000256" key="4">
    <source>
        <dbReference type="ARBA" id="ARBA00022989"/>
    </source>
</evidence>
<comment type="caution">
    <text evidence="8">The sequence shown here is derived from an EMBL/GenBank/DDBJ whole genome shotgun (WGS) entry which is preliminary data.</text>
</comment>
<comment type="subcellular location">
    <subcellularLocation>
        <location evidence="6">Cell membrane</location>
        <topology evidence="6">Multi-pass membrane protein</topology>
    </subcellularLocation>
    <subcellularLocation>
        <location evidence="1">Membrane</location>
        <topology evidence="1">Multi-pass membrane protein</topology>
    </subcellularLocation>
</comment>
<reference evidence="8 9" key="1">
    <citation type="submission" date="2023-11" db="EMBL/GenBank/DDBJ databases">
        <authorList>
            <person name="Xu M."/>
            <person name="Jiang T."/>
        </authorList>
    </citation>
    <scope>NUCLEOTIDE SEQUENCE [LARGE SCALE GENOMIC DNA]</scope>
    <source>
        <strain evidence="8 9">SD</strain>
    </source>
</reference>
<evidence type="ECO:0000256" key="7">
    <source>
        <dbReference type="SAM" id="Phobius"/>
    </source>
</evidence>
<comment type="similarity">
    <text evidence="2 6">Belongs to the ABC-3 integral membrane protein family.</text>
</comment>
<keyword evidence="6" id="KW-0813">Transport</keyword>
<dbReference type="Gene3D" id="1.10.3470.10">
    <property type="entry name" value="ABC transporter involved in vitamin B12 uptake, BtuC"/>
    <property type="match status" value="1"/>
</dbReference>
<dbReference type="Pfam" id="PF00950">
    <property type="entry name" value="ABC-3"/>
    <property type="match status" value="1"/>
</dbReference>
<gene>
    <name evidence="8" type="ORF">SK069_01100</name>
</gene>
<keyword evidence="3 6" id="KW-0812">Transmembrane</keyword>
<dbReference type="InterPro" id="IPR001626">
    <property type="entry name" value="ABC_TroCD"/>
</dbReference>
<feature type="transmembrane region" description="Helical" evidence="7">
    <location>
        <begin position="92"/>
        <end position="110"/>
    </location>
</feature>
<feature type="transmembrane region" description="Helical" evidence="7">
    <location>
        <begin position="57"/>
        <end position="80"/>
    </location>
</feature>
<dbReference type="RefSeq" id="WP_319952329.1">
    <property type="nucleotide sequence ID" value="NZ_JAXAVX010000001.1"/>
</dbReference>
<keyword evidence="9" id="KW-1185">Reference proteome</keyword>
<dbReference type="SUPFAM" id="SSF81345">
    <property type="entry name" value="ABC transporter involved in vitamin B12 uptake, BtuC"/>
    <property type="match status" value="1"/>
</dbReference>
<feature type="transmembrane region" description="Helical" evidence="7">
    <location>
        <begin position="246"/>
        <end position="265"/>
    </location>
</feature>
<evidence type="ECO:0000256" key="5">
    <source>
        <dbReference type="ARBA" id="ARBA00023136"/>
    </source>
</evidence>
<dbReference type="PANTHER" id="PTHR30477">
    <property type="entry name" value="ABC-TRANSPORTER METAL-BINDING PROTEIN"/>
    <property type="match status" value="1"/>
</dbReference>
<feature type="transmembrane region" description="Helical" evidence="7">
    <location>
        <begin position="177"/>
        <end position="205"/>
    </location>
</feature>
<accession>A0ABU4VEG2</accession>
<keyword evidence="4 7" id="KW-1133">Transmembrane helix</keyword>
<keyword evidence="5 7" id="KW-0472">Membrane</keyword>
<dbReference type="EMBL" id="JAXAVX010000001">
    <property type="protein sequence ID" value="MDX8150177.1"/>
    <property type="molecule type" value="Genomic_DNA"/>
</dbReference>
<dbReference type="InterPro" id="IPR037294">
    <property type="entry name" value="ABC_BtuC-like"/>
</dbReference>